<keyword evidence="1" id="KW-0813">Transport</keyword>
<keyword evidence="2" id="KW-0472">Membrane</keyword>
<reference evidence="6 7" key="1">
    <citation type="submission" date="2020-01" db="EMBL/GenBank/DDBJ databases">
        <title>Novel species isolated from a subtropical stream in China.</title>
        <authorList>
            <person name="Lu H."/>
        </authorList>
    </citation>
    <scope>NUCLEOTIDE SEQUENCE [LARGE SCALE GENOMIC DNA]</scope>
    <source>
        <strain evidence="6 7">FT82W</strain>
    </source>
</reference>
<dbReference type="Proteomes" id="UP000470302">
    <property type="component" value="Unassembled WGS sequence"/>
</dbReference>
<dbReference type="GO" id="GO:0016887">
    <property type="term" value="F:ATP hydrolysis activity"/>
    <property type="evidence" value="ECO:0007669"/>
    <property type="project" value="InterPro"/>
</dbReference>
<proteinExistence type="predicted"/>
<dbReference type="InterPro" id="IPR017871">
    <property type="entry name" value="ABC_transporter-like_CS"/>
</dbReference>
<dbReference type="PANTHER" id="PTHR42939:SF1">
    <property type="entry name" value="ABC TRANSPORTER ATP-BINDING PROTEIN ALBC-RELATED"/>
    <property type="match status" value="1"/>
</dbReference>
<dbReference type="InterPro" id="IPR003439">
    <property type="entry name" value="ABC_transporter-like_ATP-bd"/>
</dbReference>
<dbReference type="SUPFAM" id="SSF52540">
    <property type="entry name" value="P-loop containing nucleoside triphosphate hydrolases"/>
    <property type="match status" value="1"/>
</dbReference>
<dbReference type="PANTHER" id="PTHR42939">
    <property type="entry name" value="ABC TRANSPORTER ATP-BINDING PROTEIN ALBC-RELATED"/>
    <property type="match status" value="1"/>
</dbReference>
<keyword evidence="4 6" id="KW-0067">ATP-binding</keyword>
<keyword evidence="2" id="KW-1003">Cell membrane</keyword>
<evidence type="ECO:0000313" key="7">
    <source>
        <dbReference type="Proteomes" id="UP000470302"/>
    </source>
</evidence>
<dbReference type="Gene3D" id="3.40.50.300">
    <property type="entry name" value="P-loop containing nucleotide triphosphate hydrolases"/>
    <property type="match status" value="1"/>
</dbReference>
<evidence type="ECO:0000313" key="6">
    <source>
        <dbReference type="EMBL" id="MYM86801.1"/>
    </source>
</evidence>
<dbReference type="InterPro" id="IPR051782">
    <property type="entry name" value="ABC_Transporter_VariousFunc"/>
</dbReference>
<protein>
    <submittedName>
        <fullName evidence="6">ATP-binding cassette domain-containing protein</fullName>
    </submittedName>
</protein>
<keyword evidence="3" id="KW-0547">Nucleotide-binding</keyword>
<feature type="non-terminal residue" evidence="6">
    <location>
        <position position="259"/>
    </location>
</feature>
<dbReference type="RefSeq" id="WP_161095999.1">
    <property type="nucleotide sequence ID" value="NZ_WWCW01000012.1"/>
</dbReference>
<evidence type="ECO:0000259" key="5">
    <source>
        <dbReference type="PROSITE" id="PS50893"/>
    </source>
</evidence>
<dbReference type="AlphaFoldDB" id="A0A845FYZ6"/>
<evidence type="ECO:0000256" key="2">
    <source>
        <dbReference type="ARBA" id="ARBA00022475"/>
    </source>
</evidence>
<organism evidence="6 7">
    <name type="scientific">Duganella vulcania</name>
    <dbReference type="NCBI Taxonomy" id="2692166"/>
    <lineage>
        <taxon>Bacteria</taxon>
        <taxon>Pseudomonadati</taxon>
        <taxon>Pseudomonadota</taxon>
        <taxon>Betaproteobacteria</taxon>
        <taxon>Burkholderiales</taxon>
        <taxon>Oxalobacteraceae</taxon>
        <taxon>Telluria group</taxon>
        <taxon>Duganella</taxon>
    </lineage>
</organism>
<dbReference type="Pfam" id="PF00005">
    <property type="entry name" value="ABC_tran"/>
    <property type="match status" value="1"/>
</dbReference>
<dbReference type="CDD" id="cd03230">
    <property type="entry name" value="ABC_DR_subfamily_A"/>
    <property type="match status" value="1"/>
</dbReference>
<accession>A0A845FYZ6</accession>
<feature type="domain" description="ABC transporter" evidence="5">
    <location>
        <begin position="13"/>
        <end position="240"/>
    </location>
</feature>
<dbReference type="PROSITE" id="PS00211">
    <property type="entry name" value="ABC_TRANSPORTER_1"/>
    <property type="match status" value="1"/>
</dbReference>
<dbReference type="GO" id="GO:0005524">
    <property type="term" value="F:ATP binding"/>
    <property type="evidence" value="ECO:0007669"/>
    <property type="project" value="UniProtKB-KW"/>
</dbReference>
<dbReference type="InterPro" id="IPR003593">
    <property type="entry name" value="AAA+_ATPase"/>
</dbReference>
<sequence length="259" mass="27048">MTSTHVEPAGAAVSLAGVGQRFGAVTALHDVTLDIARGEMFGLIGHNGAGKSTLFKLMLGLIAPSSGTLHVLGQPTGAPAIRQARRRIGYLPENFVTYDNLSGREVLNLFADLKRVARGACPALLEQVGLSGAADRPVHGYSKGMRQRLGLAQALLGEPELIFLDEPTNGLDPQGIADFYAILRAVRARGATIVITSHILAEIQDRVDRLVIMHGGRIAAQGTLAQLRSGMALRLGVVATVVEADQAAAVAALAALPGD</sequence>
<dbReference type="EMBL" id="WWCW01000012">
    <property type="protein sequence ID" value="MYM86801.1"/>
    <property type="molecule type" value="Genomic_DNA"/>
</dbReference>
<evidence type="ECO:0000256" key="3">
    <source>
        <dbReference type="ARBA" id="ARBA00022741"/>
    </source>
</evidence>
<name>A0A845FYZ6_9BURK</name>
<evidence type="ECO:0000256" key="1">
    <source>
        <dbReference type="ARBA" id="ARBA00022448"/>
    </source>
</evidence>
<dbReference type="SMART" id="SM00382">
    <property type="entry name" value="AAA"/>
    <property type="match status" value="1"/>
</dbReference>
<evidence type="ECO:0000256" key="4">
    <source>
        <dbReference type="ARBA" id="ARBA00022840"/>
    </source>
</evidence>
<dbReference type="PROSITE" id="PS50893">
    <property type="entry name" value="ABC_TRANSPORTER_2"/>
    <property type="match status" value="1"/>
</dbReference>
<comment type="caution">
    <text evidence="6">The sequence shown here is derived from an EMBL/GenBank/DDBJ whole genome shotgun (WGS) entry which is preliminary data.</text>
</comment>
<dbReference type="InterPro" id="IPR027417">
    <property type="entry name" value="P-loop_NTPase"/>
</dbReference>
<gene>
    <name evidence="6" type="ORF">GTP91_06335</name>
</gene>